<proteinExistence type="predicted"/>
<evidence type="ECO:0000313" key="2">
    <source>
        <dbReference type="Proteomes" id="UP001178507"/>
    </source>
</evidence>
<reference evidence="1" key="1">
    <citation type="submission" date="2023-08" db="EMBL/GenBank/DDBJ databases">
        <authorList>
            <person name="Chen Y."/>
            <person name="Shah S."/>
            <person name="Dougan E. K."/>
            <person name="Thang M."/>
            <person name="Chan C."/>
        </authorList>
    </citation>
    <scope>NUCLEOTIDE SEQUENCE</scope>
</reference>
<organism evidence="1 2">
    <name type="scientific">Effrenium voratum</name>
    <dbReference type="NCBI Taxonomy" id="2562239"/>
    <lineage>
        <taxon>Eukaryota</taxon>
        <taxon>Sar</taxon>
        <taxon>Alveolata</taxon>
        <taxon>Dinophyceae</taxon>
        <taxon>Suessiales</taxon>
        <taxon>Symbiodiniaceae</taxon>
        <taxon>Effrenium</taxon>
    </lineage>
</organism>
<accession>A0AA36JAV8</accession>
<comment type="caution">
    <text evidence="1">The sequence shown here is derived from an EMBL/GenBank/DDBJ whole genome shotgun (WGS) entry which is preliminary data.</text>
</comment>
<dbReference type="AlphaFoldDB" id="A0AA36JAV8"/>
<evidence type="ECO:0000313" key="1">
    <source>
        <dbReference type="EMBL" id="CAJ1401686.1"/>
    </source>
</evidence>
<dbReference type="EMBL" id="CAUJNA010003427">
    <property type="protein sequence ID" value="CAJ1401686.1"/>
    <property type="molecule type" value="Genomic_DNA"/>
</dbReference>
<sequence>MGSDAAVKAFVSFVINDAEGVAAQAPTEDDLAFQRRVLPVCTLGQGFLA</sequence>
<keyword evidence="2" id="KW-1185">Reference proteome</keyword>
<protein>
    <submittedName>
        <fullName evidence="1">Uncharacterized protein</fullName>
    </submittedName>
</protein>
<gene>
    <name evidence="1" type="ORF">EVOR1521_LOCUS24783</name>
</gene>
<dbReference type="Proteomes" id="UP001178507">
    <property type="component" value="Unassembled WGS sequence"/>
</dbReference>
<name>A0AA36JAV8_9DINO</name>